<dbReference type="EMBL" id="BSSQ01000003">
    <property type="protein sequence ID" value="GLX66457.1"/>
    <property type="molecule type" value="Genomic_DNA"/>
</dbReference>
<feature type="domain" description="SLH" evidence="5">
    <location>
        <begin position="1349"/>
        <end position="1403"/>
    </location>
</feature>
<dbReference type="Gene3D" id="2.60.40.10">
    <property type="entry name" value="Immunoglobulins"/>
    <property type="match status" value="1"/>
</dbReference>
<proteinExistence type="predicted"/>
<dbReference type="SUPFAM" id="SSF49785">
    <property type="entry name" value="Galactose-binding domain-like"/>
    <property type="match status" value="1"/>
</dbReference>
<dbReference type="Pfam" id="PF00395">
    <property type="entry name" value="SLH"/>
    <property type="match status" value="3"/>
</dbReference>
<dbReference type="InterPro" id="IPR008979">
    <property type="entry name" value="Galactose-bd-like_sf"/>
</dbReference>
<dbReference type="InterPro" id="IPR036116">
    <property type="entry name" value="FN3_sf"/>
</dbReference>
<protein>
    <recommendedName>
        <fullName evidence="8">Metallophosphoesterase</fullName>
    </recommendedName>
</protein>
<dbReference type="InterPro" id="IPR000421">
    <property type="entry name" value="FA58C"/>
</dbReference>
<dbReference type="PROSITE" id="PS50022">
    <property type="entry name" value="FA58C_3"/>
    <property type="match status" value="1"/>
</dbReference>
<accession>A0ABQ6GBK4</accession>
<keyword evidence="7" id="KW-1185">Reference proteome</keyword>
<dbReference type="Gene3D" id="2.60.120.200">
    <property type="match status" value="1"/>
</dbReference>
<dbReference type="InterPro" id="IPR004843">
    <property type="entry name" value="Calcineurin-like_PHP"/>
</dbReference>
<feature type="signal peptide" evidence="3">
    <location>
        <begin position="1"/>
        <end position="23"/>
    </location>
</feature>
<evidence type="ECO:0000256" key="3">
    <source>
        <dbReference type="SAM" id="SignalP"/>
    </source>
</evidence>
<dbReference type="SUPFAM" id="SSF56300">
    <property type="entry name" value="Metallo-dependent phosphatases"/>
    <property type="match status" value="1"/>
</dbReference>
<dbReference type="InterPro" id="IPR013783">
    <property type="entry name" value="Ig-like_fold"/>
</dbReference>
<evidence type="ECO:0000313" key="6">
    <source>
        <dbReference type="EMBL" id="GLX66457.1"/>
    </source>
</evidence>
<gene>
    <name evidence="6" type="ORF">MU1_08010</name>
</gene>
<feature type="domain" description="SLH" evidence="5">
    <location>
        <begin position="1225"/>
        <end position="1283"/>
    </location>
</feature>
<comment type="caution">
    <text evidence="6">The sequence shown here is derived from an EMBL/GenBank/DDBJ whole genome shotgun (WGS) entry which is preliminary data.</text>
</comment>
<dbReference type="InterPro" id="IPR001119">
    <property type="entry name" value="SLH_dom"/>
</dbReference>
<feature type="domain" description="SLH" evidence="5">
    <location>
        <begin position="1284"/>
        <end position="1347"/>
    </location>
</feature>
<sequence length="1403" mass="151981">MKVNKLASAFMAGTIALSVSLSATSGYIPVASASVSNSVATPGVSIPSGRYEQSVSVSLSSATAGSDIYYTLDGTMPDDTSLKYNGAPIELTATTNLSVIAEKDDIWSEPATYGYIIASTEQPLLKFAAMSDIHIGPGTSDLDAETRARFASNFDVLSSIFPNPDAILIAGDIINDNGNGKGPDHQYARSVLEEQLTRKNWTNVPVQIAIGNHDASVAEVKQYYPDGWFTDQPNGYYEKTIGGYSFFFLNGNNYNGDTGQRNWLKSRLQEITSDPANVNKPIFITLHHPVTGTVMDGQQSTNTNLYADLKDFPQVIVMSGHSHLDINDDRSIYQKDFTSVNLGSMSYIEVDHGYSAVTEEGLVDSRFEFPEQQSQIVEVYKDRVEIQRVEYNGDPGSVYLGGVWQGPGHAKTFRSAGAIAGQKWVIKLQGNTNEEIKSHFTYTNNTRNKTAPQFPANPELAMLPGANNVPVLSFRQAKDDQSMHHYEINLYDPRTAQVVKTYNVLSDFYFSPIPNKMNIPLKGLNPGTSYIINIKAVDAYGNKSESLQLNYRTDGSAPELTPIDPNTMWNQLVSDMKFEGNLNEDATGTTGQATMAGNVSYVPGKSGQAVSIPAGNANYVDLGDRADLKFGSGDFTVSFWHAGNLVGDQSVISNKDWDSGKNPGWYIGPATSNTITLNMADGTNRIDYSPSSVGQEWHLVTITVDRTNKLASTYVDGALTVTKDLSSLGTSSMDTPYHVIIGADGKMKYGGSAVTMDDLKIWKRALSATEAKALSDSYQSASSMYTFSQLTDLVQEADQFSAYINGTAGLSLPIQAQSDLTARLASAKAHTDGDAASAIDQSYMDLMWALKYARQTVVYSFIPKSAFSIDSSSSFAANENAVASNILDGAESTIWHSKYEEPAAPFPHWVIVDMKDTYKLSGIQRKSRLSQSAMEFPKTFELYASDRLADLSDPAFLDNDANKASGTFGKTWTGNVYTDFVKLDKAVQGRYVKFLVTGTYNADLSKTYTSLSELDFTGEKISTTPVVPPVNPPVNPPVQPDNAVTIQDKDLQDGSTSISVALTNDQNRILIPANLADKLKGRTLNVQAHGVTLRIPGAIIASALPATDSNFVITVLINPVSEQQGSDAATKASSKDSGLYKLGGQGVGVSFVVMDKAGNEQSFKGWTQPVTATFPIPAGLNSKLVGVYEIREDGSVVYAGGKRVNSDAAIEAAIKHPGNYILLSFEKNYDDVPNGHWAFSTIQELTAQHIVNGATNEAFQPAKEVTRAEFAALLVRSLGLASSGKAAFGDVEEQSWYAEEVSAAYEAGIVAGDSELMFRPNRSISREEMAVMLVRAYELMTGTKLENTSAELKDASDISDWAMSDVNRAIQSKLLTGRKAGQFFPAEHTTRAEAAQAIYNLLN</sequence>
<dbReference type="PROSITE" id="PS51272">
    <property type="entry name" value="SLH"/>
    <property type="match status" value="3"/>
</dbReference>
<evidence type="ECO:0000259" key="4">
    <source>
        <dbReference type="PROSITE" id="PS50022"/>
    </source>
</evidence>
<dbReference type="InterPro" id="IPR029052">
    <property type="entry name" value="Metallo-depent_PP-like"/>
</dbReference>
<dbReference type="PANTHER" id="PTHR43308">
    <property type="entry name" value="OUTER MEMBRANE PROTEIN ALPHA-RELATED"/>
    <property type="match status" value="1"/>
</dbReference>
<dbReference type="Gene3D" id="3.60.21.10">
    <property type="match status" value="1"/>
</dbReference>
<dbReference type="Pfam" id="PF00149">
    <property type="entry name" value="Metallophos"/>
    <property type="match status" value="1"/>
</dbReference>
<dbReference type="SMART" id="SM00560">
    <property type="entry name" value="LamGL"/>
    <property type="match status" value="1"/>
</dbReference>
<dbReference type="SUPFAM" id="SSF49265">
    <property type="entry name" value="Fibronectin type III"/>
    <property type="match status" value="1"/>
</dbReference>
<name>A0ABQ6GBK4_9BACL</name>
<evidence type="ECO:0000256" key="1">
    <source>
        <dbReference type="ARBA" id="ARBA00022729"/>
    </source>
</evidence>
<dbReference type="Proteomes" id="UP001157114">
    <property type="component" value="Unassembled WGS sequence"/>
</dbReference>
<reference evidence="6 7" key="1">
    <citation type="submission" date="2023-03" db="EMBL/GenBank/DDBJ databases">
        <title>Draft genome sequence of the bacteria which degrade cell wall of Tricholomamatutake.</title>
        <authorList>
            <person name="Konishi Y."/>
            <person name="Fukuta Y."/>
            <person name="Shirasaka N."/>
        </authorList>
    </citation>
    <scope>NUCLEOTIDE SEQUENCE [LARGE SCALE GENOMIC DNA]</scope>
    <source>
        <strain evidence="7">mu1</strain>
    </source>
</reference>
<keyword evidence="2" id="KW-1015">Disulfide bond</keyword>
<dbReference type="Pfam" id="PF00754">
    <property type="entry name" value="F5_F8_type_C"/>
    <property type="match status" value="1"/>
</dbReference>
<dbReference type="InterPro" id="IPR051465">
    <property type="entry name" value="Cell_Envelope_Struct_Comp"/>
</dbReference>
<evidence type="ECO:0000256" key="2">
    <source>
        <dbReference type="ARBA" id="ARBA00023157"/>
    </source>
</evidence>
<dbReference type="PANTHER" id="PTHR43308:SF5">
    <property type="entry name" value="S-LAYER PROTEIN _ PEPTIDOGLYCAN ENDO-BETA-N-ACETYLGLUCOSAMINIDASE"/>
    <property type="match status" value="1"/>
</dbReference>
<dbReference type="InterPro" id="IPR059177">
    <property type="entry name" value="GH29D-like_dom"/>
</dbReference>
<dbReference type="Pfam" id="PF13290">
    <property type="entry name" value="CHB_HEX_C_1"/>
    <property type="match status" value="1"/>
</dbReference>
<evidence type="ECO:0008006" key="8">
    <source>
        <dbReference type="Google" id="ProtNLM"/>
    </source>
</evidence>
<dbReference type="InterPro" id="IPR006558">
    <property type="entry name" value="LamG-like"/>
</dbReference>
<feature type="chain" id="PRO_5046573677" description="Metallophosphoesterase" evidence="3">
    <location>
        <begin position="24"/>
        <end position="1403"/>
    </location>
</feature>
<dbReference type="Gene3D" id="2.60.120.260">
    <property type="entry name" value="Galactose-binding domain-like"/>
    <property type="match status" value="1"/>
</dbReference>
<keyword evidence="1 3" id="KW-0732">Signal</keyword>
<feature type="domain" description="F5/8 type C" evidence="4">
    <location>
        <begin position="850"/>
        <end position="1019"/>
    </location>
</feature>
<dbReference type="InterPro" id="IPR013320">
    <property type="entry name" value="ConA-like_dom_sf"/>
</dbReference>
<evidence type="ECO:0000259" key="5">
    <source>
        <dbReference type="PROSITE" id="PS51272"/>
    </source>
</evidence>
<dbReference type="Pfam" id="PF13385">
    <property type="entry name" value="Laminin_G_3"/>
    <property type="match status" value="1"/>
</dbReference>
<evidence type="ECO:0000313" key="7">
    <source>
        <dbReference type="Proteomes" id="UP001157114"/>
    </source>
</evidence>
<dbReference type="RefSeq" id="WP_284237155.1">
    <property type="nucleotide sequence ID" value="NZ_BSSQ01000003.1"/>
</dbReference>
<dbReference type="SUPFAM" id="SSF49899">
    <property type="entry name" value="Concanavalin A-like lectins/glucanases"/>
    <property type="match status" value="1"/>
</dbReference>
<organism evidence="6 7">
    <name type="scientific">Paenibacillus glycanilyticus</name>
    <dbReference type="NCBI Taxonomy" id="126569"/>
    <lineage>
        <taxon>Bacteria</taxon>
        <taxon>Bacillati</taxon>
        <taxon>Bacillota</taxon>
        <taxon>Bacilli</taxon>
        <taxon>Bacillales</taxon>
        <taxon>Paenibacillaceae</taxon>
        <taxon>Paenibacillus</taxon>
    </lineage>
</organism>